<dbReference type="EMBL" id="FOQD01000005">
    <property type="protein sequence ID" value="SFI05228.1"/>
    <property type="molecule type" value="Genomic_DNA"/>
</dbReference>
<evidence type="ECO:0000313" key="2">
    <source>
        <dbReference type="Proteomes" id="UP000199518"/>
    </source>
</evidence>
<gene>
    <name evidence="1" type="ORF">SAMN05421753_10545</name>
</gene>
<sequence length="335" mass="38012">MSRSDDNLLSVLHGWATRQDENFTTDAFAYLLRKLLLREPAIGIELVNWLTGDRLGLYPQDASGVSIRTQISTELGRPDLEIRTADALAYVEAKVESGLGDRQLHRYLEELNRDSAVTKVLVLLTRYPEEIANEIRDQVVCRRWHQVAQALEQIALPRIVDSVGAYLVEQYVEFLKERGMSIDQVTWEMTEGIRAFRNLIEMMREAVSAAGWKPVSTQGWDWIGYYINPANSSSNKEKLYYIGCNYKEPTKITFQTYQLDIVAEAAEILGRGEVLPNPYATAGLKWTDTLVIDSEEVHFFALSRERQLQKLEQFVADSIAATVRIQKVSSASAES</sequence>
<keyword evidence="2" id="KW-1185">Reference proteome</keyword>
<accession>A0A1I3F216</accession>
<dbReference type="OrthoDB" id="275106at2"/>
<name>A0A1I3F216_9PLAN</name>
<dbReference type="AlphaFoldDB" id="A0A1I3F216"/>
<proteinExistence type="predicted"/>
<evidence type="ECO:0000313" key="1">
    <source>
        <dbReference type="EMBL" id="SFI05228.1"/>
    </source>
</evidence>
<reference evidence="2" key="1">
    <citation type="submission" date="2016-10" db="EMBL/GenBank/DDBJ databases">
        <authorList>
            <person name="Varghese N."/>
            <person name="Submissions S."/>
        </authorList>
    </citation>
    <scope>NUCLEOTIDE SEQUENCE [LARGE SCALE GENOMIC DNA]</scope>
    <source>
        <strain evidence="2">DSM 26348</strain>
    </source>
</reference>
<dbReference type="Proteomes" id="UP000199518">
    <property type="component" value="Unassembled WGS sequence"/>
</dbReference>
<protein>
    <submittedName>
        <fullName evidence="1">PD-(D/E)XK nuclease superfamily protein</fullName>
    </submittedName>
</protein>
<organism evidence="1 2">
    <name type="scientific">Planctomicrobium piriforme</name>
    <dbReference type="NCBI Taxonomy" id="1576369"/>
    <lineage>
        <taxon>Bacteria</taxon>
        <taxon>Pseudomonadati</taxon>
        <taxon>Planctomycetota</taxon>
        <taxon>Planctomycetia</taxon>
        <taxon>Planctomycetales</taxon>
        <taxon>Planctomycetaceae</taxon>
        <taxon>Planctomicrobium</taxon>
    </lineage>
</organism>
<dbReference type="RefSeq" id="WP_092048897.1">
    <property type="nucleotide sequence ID" value="NZ_FOQD01000005.1"/>
</dbReference>